<dbReference type="WBParaSite" id="PSU_v2.g4520.t1">
    <property type="protein sequence ID" value="PSU_v2.g4520.t1"/>
    <property type="gene ID" value="PSU_v2.g4520"/>
</dbReference>
<feature type="transmembrane region" description="Helical" evidence="5">
    <location>
        <begin position="56"/>
        <end position="80"/>
    </location>
</feature>
<name>A0A914YY02_9BILA</name>
<organism evidence="6 7">
    <name type="scientific">Panagrolaimus superbus</name>
    <dbReference type="NCBI Taxonomy" id="310955"/>
    <lineage>
        <taxon>Eukaryota</taxon>
        <taxon>Metazoa</taxon>
        <taxon>Ecdysozoa</taxon>
        <taxon>Nematoda</taxon>
        <taxon>Chromadorea</taxon>
        <taxon>Rhabditida</taxon>
        <taxon>Tylenchina</taxon>
        <taxon>Panagrolaimomorpha</taxon>
        <taxon>Panagrolaimoidea</taxon>
        <taxon>Panagrolaimidae</taxon>
        <taxon>Panagrolaimus</taxon>
    </lineage>
</organism>
<accession>A0A914YY02</accession>
<evidence type="ECO:0000256" key="5">
    <source>
        <dbReference type="SAM" id="Phobius"/>
    </source>
</evidence>
<protein>
    <submittedName>
        <fullName evidence="7">Uncharacterized protein</fullName>
    </submittedName>
</protein>
<feature type="transmembrane region" description="Helical" evidence="5">
    <location>
        <begin position="235"/>
        <end position="259"/>
    </location>
</feature>
<reference evidence="7" key="1">
    <citation type="submission" date="2022-11" db="UniProtKB">
        <authorList>
            <consortium name="WormBaseParasite"/>
        </authorList>
    </citation>
    <scope>IDENTIFICATION</scope>
</reference>
<proteinExistence type="predicted"/>
<evidence type="ECO:0000256" key="3">
    <source>
        <dbReference type="ARBA" id="ARBA00022989"/>
    </source>
</evidence>
<sequence length="331" mass="35920">MNDFSSNVTVMPEPLNPTASALKAVLIVGLFLLTLVSSMLAFVLKNYAVHRHTSTSTVIFSLVSCFGGGVFLGTCLLDLLPDSLECVEKAFAYLHRDASFPVAPFFIAAGFLFVLFIEQAIVYARESNWIGDSEIERLLGGHDDHQLPESPAAPEPPVPGEEDHDIHFDPDAHSSIRAILLVSALSLHAVFEGLSLGLINSASVLLQIFGALVIHKSVIGFSLGIRLVQSRLKNFTVIICCTIFAAQVLIGGFFGLGIIQFMNQSSKGTTHLVSGILQSIACGTFLYITSFEILPHELKQRGHRPLKFLMLILGFLGVALFVYLFPDSGDD</sequence>
<evidence type="ECO:0000256" key="4">
    <source>
        <dbReference type="ARBA" id="ARBA00023136"/>
    </source>
</evidence>
<feature type="transmembrane region" description="Helical" evidence="5">
    <location>
        <begin position="306"/>
        <end position="325"/>
    </location>
</feature>
<dbReference type="AlphaFoldDB" id="A0A914YY02"/>
<feature type="transmembrane region" description="Helical" evidence="5">
    <location>
        <begin position="271"/>
        <end position="294"/>
    </location>
</feature>
<keyword evidence="2 5" id="KW-0812">Transmembrane</keyword>
<feature type="transmembrane region" description="Helical" evidence="5">
    <location>
        <begin position="20"/>
        <end position="44"/>
    </location>
</feature>
<dbReference type="GO" id="GO:0005886">
    <property type="term" value="C:plasma membrane"/>
    <property type="evidence" value="ECO:0007669"/>
    <property type="project" value="TreeGrafter"/>
</dbReference>
<comment type="subcellular location">
    <subcellularLocation>
        <location evidence="1">Membrane</location>
        <topology evidence="1">Multi-pass membrane protein</topology>
    </subcellularLocation>
</comment>
<feature type="transmembrane region" description="Helical" evidence="5">
    <location>
        <begin position="178"/>
        <end position="199"/>
    </location>
</feature>
<dbReference type="PANTHER" id="PTHR11040">
    <property type="entry name" value="ZINC/IRON TRANSPORTER"/>
    <property type="match status" value="1"/>
</dbReference>
<feature type="transmembrane region" description="Helical" evidence="5">
    <location>
        <begin position="100"/>
        <end position="117"/>
    </location>
</feature>
<evidence type="ECO:0000256" key="1">
    <source>
        <dbReference type="ARBA" id="ARBA00004141"/>
    </source>
</evidence>
<dbReference type="GO" id="GO:0005385">
    <property type="term" value="F:zinc ion transmembrane transporter activity"/>
    <property type="evidence" value="ECO:0007669"/>
    <property type="project" value="TreeGrafter"/>
</dbReference>
<dbReference type="InterPro" id="IPR003689">
    <property type="entry name" value="ZIP"/>
</dbReference>
<evidence type="ECO:0000256" key="2">
    <source>
        <dbReference type="ARBA" id="ARBA00022692"/>
    </source>
</evidence>
<keyword evidence="4 5" id="KW-0472">Membrane</keyword>
<keyword evidence="3 5" id="KW-1133">Transmembrane helix</keyword>
<feature type="transmembrane region" description="Helical" evidence="5">
    <location>
        <begin position="205"/>
        <end position="228"/>
    </location>
</feature>
<dbReference type="PANTHER" id="PTHR11040:SF140">
    <property type="entry name" value="ZRT (ZRT), IRT- (IRT-) LIKE PROTEIN TRANSPORTER"/>
    <property type="match status" value="1"/>
</dbReference>
<evidence type="ECO:0000313" key="6">
    <source>
        <dbReference type="Proteomes" id="UP000887577"/>
    </source>
</evidence>
<keyword evidence="6" id="KW-1185">Reference proteome</keyword>
<dbReference type="Proteomes" id="UP000887577">
    <property type="component" value="Unplaced"/>
</dbReference>
<dbReference type="Pfam" id="PF02535">
    <property type="entry name" value="Zip"/>
    <property type="match status" value="1"/>
</dbReference>
<evidence type="ECO:0000313" key="7">
    <source>
        <dbReference type="WBParaSite" id="PSU_v2.g4520.t1"/>
    </source>
</evidence>